<dbReference type="RefSeq" id="WP_005497095.1">
    <property type="nucleotide sequence ID" value="NZ_ABIC01000005.1"/>
</dbReference>
<dbReference type="EMBL" id="ABIC01000005">
    <property type="protein sequence ID" value="EDQ02158.1"/>
    <property type="molecule type" value="Genomic_DNA"/>
</dbReference>
<dbReference type="GO" id="GO:0000160">
    <property type="term" value="P:phosphorelay signal transduction system"/>
    <property type="evidence" value="ECO:0007669"/>
    <property type="project" value="InterPro"/>
</dbReference>
<proteinExistence type="predicted"/>
<comment type="caution">
    <text evidence="4">The sequence shown here is derived from an EMBL/GenBank/DDBJ whole genome shotgun (WGS) entry which is preliminary data.</text>
</comment>
<gene>
    <name evidence="4" type="ORF">KT99_20199</name>
</gene>
<accession>A9D0R4</accession>
<dbReference type="InterPro" id="IPR001789">
    <property type="entry name" value="Sig_transdc_resp-reg_receiver"/>
</dbReference>
<dbReference type="STRING" id="314608.KT99_20199"/>
<evidence type="ECO:0000259" key="3">
    <source>
        <dbReference type="PROSITE" id="PS50110"/>
    </source>
</evidence>
<dbReference type="PANTHER" id="PTHR44591:SF23">
    <property type="entry name" value="CHEY SUBFAMILY"/>
    <property type="match status" value="1"/>
</dbReference>
<dbReference type="InterPro" id="IPR050595">
    <property type="entry name" value="Bact_response_regulator"/>
</dbReference>
<evidence type="ECO:0000313" key="5">
    <source>
        <dbReference type="Proteomes" id="UP000005839"/>
    </source>
</evidence>
<dbReference type="PROSITE" id="PS50110">
    <property type="entry name" value="RESPONSE_REGULATORY"/>
    <property type="match status" value="1"/>
</dbReference>
<evidence type="ECO:0000256" key="2">
    <source>
        <dbReference type="PROSITE-ProRule" id="PRU00169"/>
    </source>
</evidence>
<dbReference type="SUPFAM" id="SSF52172">
    <property type="entry name" value="CheY-like"/>
    <property type="match status" value="1"/>
</dbReference>
<keyword evidence="1 2" id="KW-0597">Phosphoprotein</keyword>
<name>A9D0R4_9GAMM</name>
<dbReference type="AlphaFoldDB" id="A9D0R4"/>
<reference evidence="4 5" key="1">
    <citation type="submission" date="2007-10" db="EMBL/GenBank/DDBJ databases">
        <authorList>
            <person name="Yayanos A."/>
            <person name="Ferriera S."/>
            <person name="Johnson J."/>
            <person name="Kravitz S."/>
            <person name="Halpern A."/>
            <person name="Remington K."/>
            <person name="Beeson K."/>
            <person name="Tran B."/>
            <person name="Rogers Y.-H."/>
            <person name="Friedman R."/>
            <person name="Venter J.C."/>
        </authorList>
    </citation>
    <scope>NUCLEOTIDE SEQUENCE [LARGE SCALE GENOMIC DNA]</scope>
    <source>
        <strain evidence="4 5">KT99</strain>
    </source>
</reference>
<feature type="domain" description="Response regulatory" evidence="3">
    <location>
        <begin position="5"/>
        <end position="120"/>
    </location>
</feature>
<dbReference type="Pfam" id="PF00072">
    <property type="entry name" value="Response_reg"/>
    <property type="match status" value="1"/>
</dbReference>
<dbReference type="InterPro" id="IPR011006">
    <property type="entry name" value="CheY-like_superfamily"/>
</dbReference>
<protein>
    <submittedName>
        <fullName evidence="4">Response regulator CheB (Receptor modification enzyme, protein-glutamate methylesterase)</fullName>
    </submittedName>
</protein>
<keyword evidence="5" id="KW-1185">Reference proteome</keyword>
<dbReference type="PANTHER" id="PTHR44591">
    <property type="entry name" value="STRESS RESPONSE REGULATOR PROTEIN 1"/>
    <property type="match status" value="1"/>
</dbReference>
<evidence type="ECO:0000313" key="4">
    <source>
        <dbReference type="EMBL" id="EDQ02158.1"/>
    </source>
</evidence>
<dbReference type="SMART" id="SM00448">
    <property type="entry name" value="REC"/>
    <property type="match status" value="1"/>
</dbReference>
<feature type="modified residue" description="4-aspartylphosphate" evidence="2">
    <location>
        <position position="53"/>
    </location>
</feature>
<organism evidence="4 5">
    <name type="scientific">Shewanella benthica KT99</name>
    <dbReference type="NCBI Taxonomy" id="314608"/>
    <lineage>
        <taxon>Bacteria</taxon>
        <taxon>Pseudomonadati</taxon>
        <taxon>Pseudomonadota</taxon>
        <taxon>Gammaproteobacteria</taxon>
        <taxon>Alteromonadales</taxon>
        <taxon>Shewanellaceae</taxon>
        <taxon>Shewanella</taxon>
    </lineage>
</organism>
<evidence type="ECO:0000256" key="1">
    <source>
        <dbReference type="ARBA" id="ARBA00022553"/>
    </source>
</evidence>
<sequence>MERAKILIIDDDPVCTGVLLAILGDDYQVTTANSGSGGIEILNSMIPDLILLDITMPEVNGYQVLRFLKADSSRANIPVVVISTLVDSSDRDFALKLGANDYVNKPIMPDVIQKMVDQYLPY</sequence>
<keyword evidence="4" id="KW-0675">Receptor</keyword>
<dbReference type="Proteomes" id="UP000005839">
    <property type="component" value="Unassembled WGS sequence"/>
</dbReference>
<dbReference type="Gene3D" id="3.40.50.2300">
    <property type="match status" value="1"/>
</dbReference>